<dbReference type="Proteomes" id="UP001243375">
    <property type="component" value="Unassembled WGS sequence"/>
</dbReference>
<sequence>MGGKANHGDIDFLVSEPISRKGDNEKLEDFVGRELQARAMFRNSAMTSYAIPHPTLPDICIQLDTQLCDPPHHSWMYFTTSYGDLVPILGSIHHKFGLIINDKGFWVQLDLPKNANMCGIPREKMVVFLTIEPEKMLEFLGLDGARYQQGFTSEEEIFAWIRGGRFFRPISKRCGESATYGPESETPNADSVGAKSPTSETATPKRRMLTSFANDSHNHPATPLSKSSPGDVALEAVTFFGKRQEYDTALQYCLSEVQEFEFWKQVRSGLSGNSSRKARVIRSLKKWVVLDDGNPSIGQEPVENSVVAQGSGAERTERLAWIKEHWEEAYEKEKRVAEEASEKRKQPQSK</sequence>
<proteinExistence type="predicted"/>
<protein>
    <submittedName>
        <fullName evidence="1">Uncharacterized protein</fullName>
    </submittedName>
</protein>
<accession>A0ACC2XMX8</accession>
<organism evidence="1 2">
    <name type="scientific">Naganishia vaughanmartiniae</name>
    <dbReference type="NCBI Taxonomy" id="1424756"/>
    <lineage>
        <taxon>Eukaryota</taxon>
        <taxon>Fungi</taxon>
        <taxon>Dikarya</taxon>
        <taxon>Basidiomycota</taxon>
        <taxon>Agaricomycotina</taxon>
        <taxon>Tremellomycetes</taxon>
        <taxon>Filobasidiales</taxon>
        <taxon>Filobasidiaceae</taxon>
        <taxon>Naganishia</taxon>
    </lineage>
</organism>
<keyword evidence="2" id="KW-1185">Reference proteome</keyword>
<comment type="caution">
    <text evidence="1">The sequence shown here is derived from an EMBL/GenBank/DDBJ whole genome shotgun (WGS) entry which is preliminary data.</text>
</comment>
<evidence type="ECO:0000313" key="2">
    <source>
        <dbReference type="Proteomes" id="UP001243375"/>
    </source>
</evidence>
<evidence type="ECO:0000313" key="1">
    <source>
        <dbReference type="EMBL" id="KAJ9124376.1"/>
    </source>
</evidence>
<reference evidence="1" key="1">
    <citation type="submission" date="2023-04" db="EMBL/GenBank/DDBJ databases">
        <title>Draft Genome sequencing of Naganishia species isolated from polar environments using Oxford Nanopore Technology.</title>
        <authorList>
            <person name="Leo P."/>
            <person name="Venkateswaran K."/>
        </authorList>
    </citation>
    <scope>NUCLEOTIDE SEQUENCE</scope>
    <source>
        <strain evidence="1">MNA-CCFEE 5425</strain>
    </source>
</reference>
<dbReference type="EMBL" id="JASBWU010000002">
    <property type="protein sequence ID" value="KAJ9124376.1"/>
    <property type="molecule type" value="Genomic_DNA"/>
</dbReference>
<gene>
    <name evidence="1" type="ORF">QFC22_001176</name>
</gene>
<name>A0ACC2XMX8_9TREE</name>